<dbReference type="AlphaFoldDB" id="A0A7W6J9B6"/>
<keyword evidence="1 4" id="KW-0597">Phosphoprotein</keyword>
<dbReference type="InterPro" id="IPR011006">
    <property type="entry name" value="CheY-like_superfamily"/>
</dbReference>
<dbReference type="SMART" id="SM00448">
    <property type="entry name" value="REC"/>
    <property type="match status" value="1"/>
</dbReference>
<sequence>MIEEQARQTDSAVNVPVHVPVQVSPPSHAFTEKKRVLVVEDDFLIRLNTMDMLEELGHDIAEAASAEEALALLETQTFDVLLTDMGLPRMSGTELACTVRERLPDLGLIFATGHHDLPDVPGRLRPVLLQKPFDMNDIRRAIEQALGR</sequence>
<dbReference type="SUPFAM" id="SSF52172">
    <property type="entry name" value="CheY-like"/>
    <property type="match status" value="1"/>
</dbReference>
<evidence type="ECO:0000259" key="5">
    <source>
        <dbReference type="PROSITE" id="PS50110"/>
    </source>
</evidence>
<evidence type="ECO:0000256" key="1">
    <source>
        <dbReference type="ARBA" id="ARBA00022553"/>
    </source>
</evidence>
<evidence type="ECO:0000313" key="6">
    <source>
        <dbReference type="EMBL" id="MBB4067200.1"/>
    </source>
</evidence>
<dbReference type="CDD" id="cd00156">
    <property type="entry name" value="REC"/>
    <property type="match status" value="1"/>
</dbReference>
<dbReference type="Gene3D" id="3.40.50.2300">
    <property type="match status" value="1"/>
</dbReference>
<dbReference type="PROSITE" id="PS50110">
    <property type="entry name" value="RESPONSE_REGULATORY"/>
    <property type="match status" value="1"/>
</dbReference>
<dbReference type="PANTHER" id="PTHR44591">
    <property type="entry name" value="STRESS RESPONSE REGULATOR PROTEIN 1"/>
    <property type="match status" value="1"/>
</dbReference>
<dbReference type="Pfam" id="PF00072">
    <property type="entry name" value="Response_reg"/>
    <property type="match status" value="1"/>
</dbReference>
<proteinExistence type="predicted"/>
<dbReference type="GO" id="GO:0003677">
    <property type="term" value="F:DNA binding"/>
    <property type="evidence" value="ECO:0007669"/>
    <property type="project" value="UniProtKB-KW"/>
</dbReference>
<name>A0A7W6J9B6_9HYPH</name>
<organism evidence="6 7">
    <name type="scientific">Gellertiella hungarica</name>
    <dbReference type="NCBI Taxonomy" id="1572859"/>
    <lineage>
        <taxon>Bacteria</taxon>
        <taxon>Pseudomonadati</taxon>
        <taxon>Pseudomonadota</taxon>
        <taxon>Alphaproteobacteria</taxon>
        <taxon>Hyphomicrobiales</taxon>
        <taxon>Rhizobiaceae</taxon>
        <taxon>Gellertiella</taxon>
    </lineage>
</organism>
<evidence type="ECO:0000256" key="3">
    <source>
        <dbReference type="ARBA" id="ARBA00023163"/>
    </source>
</evidence>
<comment type="caution">
    <text evidence="6">The sequence shown here is derived from an EMBL/GenBank/DDBJ whole genome shotgun (WGS) entry which is preliminary data.</text>
</comment>
<dbReference type="GO" id="GO:0000160">
    <property type="term" value="P:phosphorelay signal transduction system"/>
    <property type="evidence" value="ECO:0007669"/>
    <property type="project" value="InterPro"/>
</dbReference>
<reference evidence="6 7" key="1">
    <citation type="submission" date="2020-08" db="EMBL/GenBank/DDBJ databases">
        <title>Genomic Encyclopedia of Type Strains, Phase IV (KMG-IV): sequencing the most valuable type-strain genomes for metagenomic binning, comparative biology and taxonomic classification.</title>
        <authorList>
            <person name="Goeker M."/>
        </authorList>
    </citation>
    <scope>NUCLEOTIDE SEQUENCE [LARGE SCALE GENOMIC DNA]</scope>
    <source>
        <strain evidence="6 7">DSM 29853</strain>
    </source>
</reference>
<dbReference type="InterPro" id="IPR001789">
    <property type="entry name" value="Sig_transdc_resp-reg_receiver"/>
</dbReference>
<feature type="modified residue" description="4-aspartylphosphate" evidence="4">
    <location>
        <position position="84"/>
    </location>
</feature>
<evidence type="ECO:0000256" key="4">
    <source>
        <dbReference type="PROSITE-ProRule" id="PRU00169"/>
    </source>
</evidence>
<evidence type="ECO:0000313" key="7">
    <source>
        <dbReference type="Proteomes" id="UP000528286"/>
    </source>
</evidence>
<gene>
    <name evidence="6" type="ORF">GGR23_004431</name>
</gene>
<keyword evidence="7" id="KW-1185">Reference proteome</keyword>
<keyword evidence="2" id="KW-0805">Transcription regulation</keyword>
<evidence type="ECO:0000256" key="2">
    <source>
        <dbReference type="ARBA" id="ARBA00023015"/>
    </source>
</evidence>
<keyword evidence="6" id="KW-0238">DNA-binding</keyword>
<keyword evidence="3" id="KW-0804">Transcription</keyword>
<dbReference type="PANTHER" id="PTHR44591:SF3">
    <property type="entry name" value="RESPONSE REGULATORY DOMAIN-CONTAINING PROTEIN"/>
    <property type="match status" value="1"/>
</dbReference>
<dbReference type="EMBL" id="JACIEZ010000016">
    <property type="protein sequence ID" value="MBB4067200.1"/>
    <property type="molecule type" value="Genomic_DNA"/>
</dbReference>
<feature type="domain" description="Response regulatory" evidence="5">
    <location>
        <begin position="35"/>
        <end position="146"/>
    </location>
</feature>
<dbReference type="Proteomes" id="UP000528286">
    <property type="component" value="Unassembled WGS sequence"/>
</dbReference>
<dbReference type="InterPro" id="IPR050595">
    <property type="entry name" value="Bact_response_regulator"/>
</dbReference>
<protein>
    <submittedName>
        <fullName evidence="6">DNA-binding NtrC family response regulator</fullName>
    </submittedName>
</protein>
<accession>A0A7W6J9B6</accession>